<dbReference type="OrthoDB" id="5788137at2759"/>
<dbReference type="STRING" id="63057.A0A2P5CRQ4"/>
<keyword evidence="1" id="KW-1133">Transmembrane helix</keyword>
<name>A0A2P5CRQ4_TREOI</name>
<organism evidence="3 4">
    <name type="scientific">Trema orientale</name>
    <name type="common">Charcoal tree</name>
    <name type="synonym">Celtis orientalis</name>
    <dbReference type="NCBI Taxonomy" id="63057"/>
    <lineage>
        <taxon>Eukaryota</taxon>
        <taxon>Viridiplantae</taxon>
        <taxon>Streptophyta</taxon>
        <taxon>Embryophyta</taxon>
        <taxon>Tracheophyta</taxon>
        <taxon>Spermatophyta</taxon>
        <taxon>Magnoliopsida</taxon>
        <taxon>eudicotyledons</taxon>
        <taxon>Gunneridae</taxon>
        <taxon>Pentapetalae</taxon>
        <taxon>rosids</taxon>
        <taxon>fabids</taxon>
        <taxon>Rosales</taxon>
        <taxon>Cannabaceae</taxon>
        <taxon>Trema</taxon>
    </lineage>
</organism>
<dbReference type="AlphaFoldDB" id="A0A2P5CRQ4"/>
<evidence type="ECO:0000313" key="3">
    <source>
        <dbReference type="EMBL" id="PON63717.1"/>
    </source>
</evidence>
<feature type="signal peptide" evidence="2">
    <location>
        <begin position="1"/>
        <end position="15"/>
    </location>
</feature>
<accession>A0A2P5CRQ4</accession>
<keyword evidence="2" id="KW-0732">Signal</keyword>
<evidence type="ECO:0008006" key="5">
    <source>
        <dbReference type="Google" id="ProtNLM"/>
    </source>
</evidence>
<dbReference type="InParanoid" id="A0A2P5CRQ4"/>
<protein>
    <recommendedName>
        <fullName evidence="5">Folate-biopterin transporter</fullName>
    </recommendedName>
</protein>
<dbReference type="Proteomes" id="UP000237000">
    <property type="component" value="Unassembled WGS sequence"/>
</dbReference>
<feature type="chain" id="PRO_5015119212" description="Folate-biopterin transporter" evidence="2">
    <location>
        <begin position="16"/>
        <end position="168"/>
    </location>
</feature>
<evidence type="ECO:0000313" key="4">
    <source>
        <dbReference type="Proteomes" id="UP000237000"/>
    </source>
</evidence>
<keyword evidence="1" id="KW-0812">Transmembrane</keyword>
<feature type="transmembrane region" description="Helical" evidence="1">
    <location>
        <begin position="21"/>
        <end position="41"/>
    </location>
</feature>
<proteinExistence type="predicted"/>
<comment type="caution">
    <text evidence="3">The sequence shown here is derived from an EMBL/GenBank/DDBJ whole genome shotgun (WGS) entry which is preliminary data.</text>
</comment>
<sequence length="168" mass="18228">MLWLPLLLLRLGIHASNPKSLALISLFLLHYFHCTFLYQLHLCRVAAVLRTTADFSTTVALMAFVFNLLNSYLQRRVVLVAIIPQWGGFLHRDGGERVVGLGSGLTEGGGRCGVQGAARGVVRDGELPQLPWGVCRVVGLGLDDMDLGRAGLLPCRMCYLGSSSSCES</sequence>
<evidence type="ECO:0000256" key="2">
    <source>
        <dbReference type="SAM" id="SignalP"/>
    </source>
</evidence>
<reference evidence="4" key="1">
    <citation type="submission" date="2016-06" db="EMBL/GenBank/DDBJ databases">
        <title>Parallel loss of symbiosis genes in relatives of nitrogen-fixing non-legume Parasponia.</title>
        <authorList>
            <person name="Van Velzen R."/>
            <person name="Holmer R."/>
            <person name="Bu F."/>
            <person name="Rutten L."/>
            <person name="Van Zeijl A."/>
            <person name="Liu W."/>
            <person name="Santuari L."/>
            <person name="Cao Q."/>
            <person name="Sharma T."/>
            <person name="Shen D."/>
            <person name="Roswanjaya Y."/>
            <person name="Wardhani T."/>
            <person name="Kalhor M.S."/>
            <person name="Jansen J."/>
            <person name="Van den Hoogen J."/>
            <person name="Gungor B."/>
            <person name="Hartog M."/>
            <person name="Hontelez J."/>
            <person name="Verver J."/>
            <person name="Yang W.-C."/>
            <person name="Schijlen E."/>
            <person name="Repin R."/>
            <person name="Schilthuizen M."/>
            <person name="Schranz E."/>
            <person name="Heidstra R."/>
            <person name="Miyata K."/>
            <person name="Fedorova E."/>
            <person name="Kohlen W."/>
            <person name="Bisseling T."/>
            <person name="Smit S."/>
            <person name="Geurts R."/>
        </authorList>
    </citation>
    <scope>NUCLEOTIDE SEQUENCE [LARGE SCALE GENOMIC DNA]</scope>
    <source>
        <strain evidence="4">cv. RG33-2</strain>
    </source>
</reference>
<keyword evidence="4" id="KW-1185">Reference proteome</keyword>
<keyword evidence="1" id="KW-0472">Membrane</keyword>
<gene>
    <name evidence="3" type="ORF">TorRG33x02_275790</name>
</gene>
<evidence type="ECO:0000256" key="1">
    <source>
        <dbReference type="SAM" id="Phobius"/>
    </source>
</evidence>
<dbReference type="EMBL" id="JXTC01000334">
    <property type="protein sequence ID" value="PON63717.1"/>
    <property type="molecule type" value="Genomic_DNA"/>
</dbReference>